<dbReference type="AlphaFoldDB" id="A0A5B0BK02"/>
<keyword evidence="3" id="KW-0804">Transcription</keyword>
<evidence type="ECO:0000313" key="6">
    <source>
        <dbReference type="Proteomes" id="UP000324965"/>
    </source>
</evidence>
<evidence type="ECO:0000256" key="1">
    <source>
        <dbReference type="ARBA" id="ARBA00023015"/>
    </source>
</evidence>
<sequence length="71" mass="7704">PLTTREQEIALLAAARNTSKEIARTLTLSVRTVENHLQHIYAKLGVSTRRELAQILRVPPGAPPGGLHSPS</sequence>
<evidence type="ECO:0000256" key="2">
    <source>
        <dbReference type="ARBA" id="ARBA00023125"/>
    </source>
</evidence>
<dbReference type="PROSITE" id="PS50043">
    <property type="entry name" value="HTH_LUXR_2"/>
    <property type="match status" value="1"/>
</dbReference>
<dbReference type="RefSeq" id="WP_149509874.1">
    <property type="nucleotide sequence ID" value="NZ_VDFC01000011.1"/>
</dbReference>
<evidence type="ECO:0000313" key="5">
    <source>
        <dbReference type="EMBL" id="KAA0942006.1"/>
    </source>
</evidence>
<evidence type="ECO:0000259" key="4">
    <source>
        <dbReference type="PROSITE" id="PS50043"/>
    </source>
</evidence>
<keyword evidence="2" id="KW-0238">DNA-binding</keyword>
<keyword evidence="1" id="KW-0805">Transcription regulation</keyword>
<dbReference type="OrthoDB" id="3197423at2"/>
<dbReference type="PANTHER" id="PTHR44688:SF16">
    <property type="entry name" value="DNA-BINDING TRANSCRIPTIONAL ACTIVATOR DEVR_DOSR"/>
    <property type="match status" value="1"/>
</dbReference>
<dbReference type="InterPro" id="IPR036388">
    <property type="entry name" value="WH-like_DNA-bd_sf"/>
</dbReference>
<dbReference type="GO" id="GO:0006355">
    <property type="term" value="P:regulation of DNA-templated transcription"/>
    <property type="evidence" value="ECO:0007669"/>
    <property type="project" value="InterPro"/>
</dbReference>
<dbReference type="Proteomes" id="UP000324965">
    <property type="component" value="Unassembled WGS sequence"/>
</dbReference>
<dbReference type="SMART" id="SM00421">
    <property type="entry name" value="HTH_LUXR"/>
    <property type="match status" value="1"/>
</dbReference>
<name>A0A5B0BK02_9ACTN</name>
<dbReference type="CDD" id="cd06170">
    <property type="entry name" value="LuxR_C_like"/>
    <property type="match status" value="1"/>
</dbReference>
<gene>
    <name evidence="5" type="ORF">FGF04_04080</name>
</gene>
<dbReference type="PRINTS" id="PR00038">
    <property type="entry name" value="HTHLUXR"/>
</dbReference>
<protein>
    <submittedName>
        <fullName evidence="5">Helix-turn-helix transcriptional regulator</fullName>
    </submittedName>
</protein>
<dbReference type="GO" id="GO:0003677">
    <property type="term" value="F:DNA binding"/>
    <property type="evidence" value="ECO:0007669"/>
    <property type="project" value="UniProtKB-KW"/>
</dbReference>
<reference evidence="5 6" key="1">
    <citation type="submission" date="2019-05" db="EMBL/GenBank/DDBJ databases">
        <authorList>
            <person name="Hariharan J."/>
            <person name="Choudoir M.J."/>
            <person name="Diebold P."/>
            <person name="Panke-Buisse K."/>
            <person name="Buckley D.H."/>
        </authorList>
    </citation>
    <scope>NUCLEOTIDE SEQUENCE [LARGE SCALE GENOMIC DNA]</scope>
    <source>
        <strain evidence="5 6">SUN51</strain>
    </source>
</reference>
<dbReference type="InterPro" id="IPR016032">
    <property type="entry name" value="Sig_transdc_resp-reg_C-effctor"/>
</dbReference>
<comment type="caution">
    <text evidence="5">The sequence shown here is derived from an EMBL/GenBank/DDBJ whole genome shotgun (WGS) entry which is preliminary data.</text>
</comment>
<organism evidence="5 6">
    <name type="scientific">Streptomyces apricus</name>
    <dbReference type="NCBI Taxonomy" id="1828112"/>
    <lineage>
        <taxon>Bacteria</taxon>
        <taxon>Bacillati</taxon>
        <taxon>Actinomycetota</taxon>
        <taxon>Actinomycetes</taxon>
        <taxon>Kitasatosporales</taxon>
        <taxon>Streptomycetaceae</taxon>
        <taxon>Streptomyces</taxon>
    </lineage>
</organism>
<dbReference type="SUPFAM" id="SSF46894">
    <property type="entry name" value="C-terminal effector domain of the bipartite response regulators"/>
    <property type="match status" value="1"/>
</dbReference>
<accession>A0A5B0BK02</accession>
<dbReference type="Gene3D" id="1.10.10.10">
    <property type="entry name" value="Winged helix-like DNA-binding domain superfamily/Winged helix DNA-binding domain"/>
    <property type="match status" value="1"/>
</dbReference>
<evidence type="ECO:0000256" key="3">
    <source>
        <dbReference type="ARBA" id="ARBA00023163"/>
    </source>
</evidence>
<dbReference type="Pfam" id="PF00196">
    <property type="entry name" value="GerE"/>
    <property type="match status" value="1"/>
</dbReference>
<dbReference type="EMBL" id="VDFC01000011">
    <property type="protein sequence ID" value="KAA0942006.1"/>
    <property type="molecule type" value="Genomic_DNA"/>
</dbReference>
<proteinExistence type="predicted"/>
<dbReference type="PANTHER" id="PTHR44688">
    <property type="entry name" value="DNA-BINDING TRANSCRIPTIONAL ACTIVATOR DEVR_DOSR"/>
    <property type="match status" value="1"/>
</dbReference>
<keyword evidence="6" id="KW-1185">Reference proteome</keyword>
<dbReference type="InterPro" id="IPR000792">
    <property type="entry name" value="Tscrpt_reg_LuxR_C"/>
</dbReference>
<feature type="domain" description="HTH luxR-type" evidence="4">
    <location>
        <begin position="1"/>
        <end position="60"/>
    </location>
</feature>
<feature type="non-terminal residue" evidence="5">
    <location>
        <position position="1"/>
    </location>
</feature>